<feature type="signal peptide" evidence="2">
    <location>
        <begin position="1"/>
        <end position="18"/>
    </location>
</feature>
<evidence type="ECO:0000313" key="3">
    <source>
        <dbReference type="EMBL" id="RKH44585.1"/>
    </source>
</evidence>
<proteinExistence type="predicted"/>
<sequence length="380" mass="40394">MRASMLLAATLLPLSSLADPLHLKLTQVSSEVDADGLSAPTVEARTRYGLDEALRQTGSAELVVDPEAEGAADLIITAKVTRAGKKYRLSYQLQTTEKPVRTKTLSYEFVNPSLSDKGSVAMAQALLAEAGKMEVVPRQEVPVATAEGGGTSTGNGRAVVAEAPEVSRVPEEPGSREYRSAEGPEFAAVDAPMTDGMSQDSMGRDSSDSVDRRPSRRRGRTNLDLGVALGFNSPSGIFGGELEYRVAPWLGLNVSGGTGAWGLRVGPLVRLYPFGEVSTSPFVEAGTSFNLGGEATTEINGGEVRYTDMLMTPVATAAIGLRQAMGPMYLGLRVGWGFRLREDNWTVRDGGQQDFLTRAALDLSQHGGFLTSITLGMSLF</sequence>
<accession>A0A3A8NTU6</accession>
<protein>
    <recommendedName>
        <fullName evidence="5">Outer membrane protein beta-barrel domain-containing protein</fullName>
    </recommendedName>
</protein>
<feature type="region of interest" description="Disordered" evidence="1">
    <location>
        <begin position="143"/>
        <end position="221"/>
    </location>
</feature>
<feature type="compositionally biased region" description="Basic and acidic residues" evidence="1">
    <location>
        <begin position="168"/>
        <end position="182"/>
    </location>
</feature>
<evidence type="ECO:0000313" key="4">
    <source>
        <dbReference type="Proteomes" id="UP000273405"/>
    </source>
</evidence>
<name>A0A3A8NTU6_9BACT</name>
<evidence type="ECO:0008006" key="5">
    <source>
        <dbReference type="Google" id="ProtNLM"/>
    </source>
</evidence>
<gene>
    <name evidence="3" type="ORF">D7X12_10085</name>
</gene>
<keyword evidence="2" id="KW-0732">Signal</keyword>
<evidence type="ECO:0000256" key="2">
    <source>
        <dbReference type="SAM" id="SignalP"/>
    </source>
</evidence>
<keyword evidence="4" id="KW-1185">Reference proteome</keyword>
<comment type="caution">
    <text evidence="3">The sequence shown here is derived from an EMBL/GenBank/DDBJ whole genome shotgun (WGS) entry which is preliminary data.</text>
</comment>
<evidence type="ECO:0000256" key="1">
    <source>
        <dbReference type="SAM" id="MobiDB-lite"/>
    </source>
</evidence>
<dbReference type="EMBL" id="RAWG01000047">
    <property type="protein sequence ID" value="RKH44585.1"/>
    <property type="molecule type" value="Genomic_DNA"/>
</dbReference>
<organism evidence="3 4">
    <name type="scientific">Corallococcus sicarius</name>
    <dbReference type="NCBI Taxonomy" id="2316726"/>
    <lineage>
        <taxon>Bacteria</taxon>
        <taxon>Pseudomonadati</taxon>
        <taxon>Myxococcota</taxon>
        <taxon>Myxococcia</taxon>
        <taxon>Myxococcales</taxon>
        <taxon>Cystobacterineae</taxon>
        <taxon>Myxococcaceae</taxon>
        <taxon>Corallococcus</taxon>
    </lineage>
</organism>
<feature type="compositionally biased region" description="Basic and acidic residues" evidence="1">
    <location>
        <begin position="202"/>
        <end position="213"/>
    </location>
</feature>
<dbReference type="Proteomes" id="UP000273405">
    <property type="component" value="Unassembled WGS sequence"/>
</dbReference>
<dbReference type="AlphaFoldDB" id="A0A3A8NTU6"/>
<feature type="chain" id="PRO_5017229012" description="Outer membrane protein beta-barrel domain-containing protein" evidence="2">
    <location>
        <begin position="19"/>
        <end position="380"/>
    </location>
</feature>
<reference evidence="4" key="1">
    <citation type="submission" date="2018-09" db="EMBL/GenBank/DDBJ databases">
        <authorList>
            <person name="Livingstone P.G."/>
            <person name="Whitworth D.E."/>
        </authorList>
    </citation>
    <scope>NUCLEOTIDE SEQUENCE [LARGE SCALE GENOMIC DNA]</scope>
    <source>
        <strain evidence="4">CA040B</strain>
    </source>
</reference>